<dbReference type="EC" id="3.1.3.48" evidence="2"/>
<protein>
    <recommendedName>
        <fullName evidence="2">protein-tyrosine-phosphatase</fullName>
        <ecNumber evidence="2">3.1.3.48</ecNumber>
    </recommendedName>
</protein>
<dbReference type="PIRSF" id="PIRSF016557">
    <property type="entry name" value="Caps_synth_CpsB"/>
    <property type="match status" value="1"/>
</dbReference>
<evidence type="ECO:0000313" key="6">
    <source>
        <dbReference type="Proteomes" id="UP001202248"/>
    </source>
</evidence>
<dbReference type="InterPro" id="IPR016195">
    <property type="entry name" value="Pol/histidinol_Pase-like"/>
</dbReference>
<evidence type="ECO:0000256" key="4">
    <source>
        <dbReference type="ARBA" id="ARBA00051722"/>
    </source>
</evidence>
<accession>A0ABS9SDU8</accession>
<keyword evidence="3" id="KW-0378">Hydrolase</keyword>
<name>A0ABS9SDU8_9BACT</name>
<dbReference type="InterPro" id="IPR016667">
    <property type="entry name" value="Caps_polysacc_synth_CpsB/CapC"/>
</dbReference>
<dbReference type="SUPFAM" id="SSF89550">
    <property type="entry name" value="PHP domain-like"/>
    <property type="match status" value="1"/>
</dbReference>
<dbReference type="Proteomes" id="UP001202248">
    <property type="component" value="Unassembled WGS sequence"/>
</dbReference>
<organism evidence="5 6">
    <name type="scientific">Niabella ginsengisoli</name>
    <dbReference type="NCBI Taxonomy" id="522298"/>
    <lineage>
        <taxon>Bacteria</taxon>
        <taxon>Pseudomonadati</taxon>
        <taxon>Bacteroidota</taxon>
        <taxon>Chitinophagia</taxon>
        <taxon>Chitinophagales</taxon>
        <taxon>Chitinophagaceae</taxon>
        <taxon>Niabella</taxon>
    </lineage>
</organism>
<comment type="similarity">
    <text evidence="1">Belongs to the metallo-dependent hydrolases superfamily. CpsB/CapC family.</text>
</comment>
<sequence>MHSHLLPGIDDGASDMETSMELIEGLKNQGYSKLITTPHILWDIYKNTPEIIHSKLDDVREELNKRSIDIEIHAAAEYFLDDHLSELLQKKEPLLTVKDNMVLVEFSVMHMSMNMKEILFDVQMAGYQPILAHPERYTYLYKQYDVLHDLKDNGCMFQLNLLSATGGYGKTVSEMANYFVKHDFYDFIGTDMHHTGHLARLKTINVSQEVKTLVNSGRIVNNQL</sequence>
<evidence type="ECO:0000256" key="3">
    <source>
        <dbReference type="ARBA" id="ARBA00022801"/>
    </source>
</evidence>
<reference evidence="5 6" key="1">
    <citation type="submission" date="2022-02" db="EMBL/GenBank/DDBJ databases">
        <authorList>
            <person name="Min J."/>
        </authorList>
    </citation>
    <scope>NUCLEOTIDE SEQUENCE [LARGE SCALE GENOMIC DNA]</scope>
    <source>
        <strain evidence="5 6">GR10-1</strain>
    </source>
</reference>
<dbReference type="EMBL" id="JAKWBL010000001">
    <property type="protein sequence ID" value="MCH5596531.1"/>
    <property type="molecule type" value="Genomic_DNA"/>
</dbReference>
<comment type="catalytic activity">
    <reaction evidence="4">
        <text>O-phospho-L-tyrosyl-[protein] + H2O = L-tyrosyl-[protein] + phosphate</text>
        <dbReference type="Rhea" id="RHEA:10684"/>
        <dbReference type="Rhea" id="RHEA-COMP:10136"/>
        <dbReference type="Rhea" id="RHEA-COMP:20101"/>
        <dbReference type="ChEBI" id="CHEBI:15377"/>
        <dbReference type="ChEBI" id="CHEBI:43474"/>
        <dbReference type="ChEBI" id="CHEBI:46858"/>
        <dbReference type="ChEBI" id="CHEBI:61978"/>
        <dbReference type="EC" id="3.1.3.48"/>
    </reaction>
</comment>
<proteinExistence type="inferred from homology"/>
<dbReference type="Pfam" id="PF19567">
    <property type="entry name" value="CpsB_CapC"/>
    <property type="match status" value="1"/>
</dbReference>
<gene>
    <name evidence="5" type="ORF">MKP09_00605</name>
</gene>
<evidence type="ECO:0000256" key="1">
    <source>
        <dbReference type="ARBA" id="ARBA00005750"/>
    </source>
</evidence>
<keyword evidence="6" id="KW-1185">Reference proteome</keyword>
<dbReference type="Gene3D" id="3.20.20.140">
    <property type="entry name" value="Metal-dependent hydrolases"/>
    <property type="match status" value="1"/>
</dbReference>
<dbReference type="PANTHER" id="PTHR39181:SF1">
    <property type="entry name" value="TYROSINE-PROTEIN PHOSPHATASE YWQE"/>
    <property type="match status" value="1"/>
</dbReference>
<comment type="caution">
    <text evidence="5">The sequence shown here is derived from an EMBL/GenBank/DDBJ whole genome shotgun (WGS) entry which is preliminary data.</text>
</comment>
<evidence type="ECO:0000313" key="5">
    <source>
        <dbReference type="EMBL" id="MCH5596531.1"/>
    </source>
</evidence>
<dbReference type="RefSeq" id="WP_240825569.1">
    <property type="nucleotide sequence ID" value="NZ_JAKWBL010000001.1"/>
</dbReference>
<dbReference type="PANTHER" id="PTHR39181">
    <property type="entry name" value="TYROSINE-PROTEIN PHOSPHATASE YWQE"/>
    <property type="match status" value="1"/>
</dbReference>
<evidence type="ECO:0000256" key="2">
    <source>
        <dbReference type="ARBA" id="ARBA00013064"/>
    </source>
</evidence>